<protein>
    <recommendedName>
        <fullName evidence="2">KOW domain-containing protein</fullName>
    </recommendedName>
</protein>
<dbReference type="InterPro" id="IPR008991">
    <property type="entry name" value="Translation_prot_SH3-like_sf"/>
</dbReference>
<evidence type="ECO:0000313" key="4">
    <source>
        <dbReference type="Proteomes" id="UP001163846"/>
    </source>
</evidence>
<feature type="region of interest" description="Disordered" evidence="1">
    <location>
        <begin position="1414"/>
        <end position="1646"/>
    </location>
</feature>
<feature type="compositionally biased region" description="Low complexity" evidence="1">
    <location>
        <begin position="1557"/>
        <end position="1574"/>
    </location>
</feature>
<feature type="compositionally biased region" description="Pro residues" evidence="1">
    <location>
        <begin position="850"/>
        <end position="860"/>
    </location>
</feature>
<feature type="compositionally biased region" description="Polar residues" evidence="1">
    <location>
        <begin position="1534"/>
        <end position="1545"/>
    </location>
</feature>
<dbReference type="PANTHER" id="PTHR45725">
    <property type="entry name" value="FORMIN HOMOLOGY 2 FAMILY MEMBER"/>
    <property type="match status" value="1"/>
</dbReference>
<keyword evidence="4" id="KW-1185">Reference proteome</keyword>
<feature type="domain" description="KOW" evidence="2">
    <location>
        <begin position="342"/>
        <end position="369"/>
    </location>
</feature>
<feature type="compositionally biased region" description="Low complexity" evidence="1">
    <location>
        <begin position="878"/>
        <end position="894"/>
    </location>
</feature>
<dbReference type="PANTHER" id="PTHR45725:SF1">
    <property type="entry name" value="DISHEVELLED ASSOCIATED ACTIVATOR OF MORPHOGENESIS, ISOFORM D"/>
    <property type="match status" value="1"/>
</dbReference>
<accession>A0AA38UEI5</accession>
<feature type="compositionally biased region" description="Pro residues" evidence="1">
    <location>
        <begin position="867"/>
        <end position="877"/>
    </location>
</feature>
<feature type="compositionally biased region" description="Low complexity" evidence="1">
    <location>
        <begin position="1521"/>
        <end position="1533"/>
    </location>
</feature>
<feature type="domain" description="KOW" evidence="2">
    <location>
        <begin position="403"/>
        <end position="430"/>
    </location>
</feature>
<dbReference type="InterPro" id="IPR051425">
    <property type="entry name" value="Formin_Homology"/>
</dbReference>
<dbReference type="EMBL" id="MU806448">
    <property type="protein sequence ID" value="KAJ3835097.1"/>
    <property type="molecule type" value="Genomic_DNA"/>
</dbReference>
<feature type="domain" description="KOW" evidence="2">
    <location>
        <begin position="126"/>
        <end position="153"/>
    </location>
</feature>
<dbReference type="InterPro" id="IPR005824">
    <property type="entry name" value="KOW"/>
</dbReference>
<feature type="region of interest" description="Disordered" evidence="1">
    <location>
        <begin position="839"/>
        <end position="941"/>
    </location>
</feature>
<gene>
    <name evidence="3" type="ORF">F5878DRAFT_727754</name>
</gene>
<name>A0AA38UEI5_9AGAR</name>
<feature type="compositionally biased region" description="Polar residues" evidence="1">
    <location>
        <begin position="1487"/>
        <end position="1512"/>
    </location>
</feature>
<evidence type="ECO:0000313" key="3">
    <source>
        <dbReference type="EMBL" id="KAJ3835097.1"/>
    </source>
</evidence>
<dbReference type="SUPFAM" id="SSF50104">
    <property type="entry name" value="Translation proteins SH3-like domain"/>
    <property type="match status" value="1"/>
</dbReference>
<feature type="compositionally biased region" description="Basic residues" evidence="1">
    <location>
        <begin position="1579"/>
        <end position="1588"/>
    </location>
</feature>
<proteinExistence type="predicted"/>
<sequence>MPLSRIDKIRLNNAEDWAGERAHCSIHPSDWQLFRLKCTPDKELDIIHRLQTQHDFRTELRSVFHNRDIIGVIFLEARFSRERIRNTPSLLEALAVYSDVRISTLRAVPQDEYHATLQGYSSPTAFYATGDWVTIEHGLYKGDTGLVLGYTEASGGRLSILLAPRLALRAYSDEHEFEQRRIALKRKRGPMRPCPVLFTLDRCGTRAQDLVTRVHADDAVTEQDYKHKTLGSFSHGLIIKHFIPMSVTPATSITSGVLTVFQESQHPLFMSAPALRPDLWVFLPGEKVTAARIPYGTTSRAAVAKHPNDVISGTVKVVTDTGCEVDTEEGLVHIPFHSLRKVIVPGDYVKVLTGSDKDSTGLVAAVTPRFVGVVPDYSQITTSWYDCNTVGLTDSSCLVQTNFPWKNVQVRIMGGLFSNHTAIIKNVFPDGHGSLRLLLFIPSIHHSLQLDYTLVVENSSGLLLTRYQPIPESLQNFVPNHDLEAMKTGPTPWIRARVIVVKGPWKGYPGVVYNVNVYKLSSEQLACGASGIMPIVELSVVTPTETHPCRSIDYDYIREFFSKKRLADAIKPTERQSFFMPMSNYNPSTYNSTQKATQTGTRSGTPEPTDFARSFIFTGVWHPQSDAGNTDNWVSAGEMVFRPPPDYFNTDDPSQSSHHPEVASLETRQELWIYHRNLVGIPIGGSGFRIIQDRPTGGEPLVVWTPDVSRFNDRPKPKTEKSLMVLVQGPEEQIGRLVRRIHHFYKGRKTDSSLWFILGVVEFLSGTEEILTSERIDAHPDQLERVQETQAIRRASNLVMAAARDEYRFQSPEALLPQPDEHPPSFFQLLFTTSMSTLTPQGTFQTTAPAEPPMTAPAEPPKTAAPAEPPMTAPAEPPKTAAPAEPPKTAAPAELPQVAATTKTALSADTARCGSEISSPDADALKERKAGRKSPLTKQQQDFVRSKFPKWEEILCENELHLGKKEAHTRDPEEVTQWIEKTINEIRTSPAFEGFNDTSAELTKILKVMFRNYRNNTFIKKNKHAILKKAITNKQVSLDSTDADAPKVDDLKADALKAAEALASFKNPAPAKEIFREENNEKIKQEAERLRAEAAEQRAAEGRNPEDFNSRRDDNRGGFYQRALTALWKQADQALYEEKANSYDLYSNQEEFPRVMRMALEALCQHGALGPTEIFLMAGFQNAKNEPVICRMTCHHKDGQNQPGFLRSKGEERESAMLTRRWYDYCSAHLPKNDIEETSCTETYITTNDDAIPVLVDFNLRDLKPSQLCEVLKTFLSTLWFHSWPQDKEQPSIPLLEIIEHPEDFYDTEKYKFPVAFAEIETLHPGDLYNLAEYLLSKSSAACRDPFVFWNKQDIRERLASRRRLKALELSTGEEIVSCDAIQPQLTPLDHLVSLPTFKPLPLTVEELPSASREYQTNTVCSSNPEEPGAQLSAAETMPSREPTTSTEPMPSIEPTPPTASDIMPVSDAMDTTPEDTPLVSTDFVAPNSSDVAPAGQQFSPSSDVTPITLQNTPPPDAPVDPHSPNSPNSPSSGASTLPDTGTPNPSNPAPTVIPDSSLSPVAVPVAVNSSSESQPTRQSRRGGRKKTVGSGGVNAGSSNPVNVTAVATDLRRSSRAKVGKRENPVPDPCQRPAKKSKRAEDSNGKEIVVDENGQFVEMLHQHAK</sequence>
<dbReference type="SMART" id="SM00739">
    <property type="entry name" value="KOW"/>
    <property type="match status" value="3"/>
</dbReference>
<feature type="region of interest" description="Disordered" evidence="1">
    <location>
        <begin position="1090"/>
        <end position="1115"/>
    </location>
</feature>
<evidence type="ECO:0000259" key="2">
    <source>
        <dbReference type="SMART" id="SM00739"/>
    </source>
</evidence>
<feature type="compositionally biased region" description="Polar residues" evidence="1">
    <location>
        <begin position="1414"/>
        <end position="1425"/>
    </location>
</feature>
<dbReference type="Proteomes" id="UP001163846">
    <property type="component" value="Unassembled WGS sequence"/>
</dbReference>
<organism evidence="3 4">
    <name type="scientific">Lentinula raphanica</name>
    <dbReference type="NCBI Taxonomy" id="153919"/>
    <lineage>
        <taxon>Eukaryota</taxon>
        <taxon>Fungi</taxon>
        <taxon>Dikarya</taxon>
        <taxon>Basidiomycota</taxon>
        <taxon>Agaricomycotina</taxon>
        <taxon>Agaricomycetes</taxon>
        <taxon>Agaricomycetidae</taxon>
        <taxon>Agaricales</taxon>
        <taxon>Marasmiineae</taxon>
        <taxon>Omphalotaceae</taxon>
        <taxon>Lentinula</taxon>
    </lineage>
</organism>
<evidence type="ECO:0000256" key="1">
    <source>
        <dbReference type="SAM" id="MobiDB-lite"/>
    </source>
</evidence>
<comment type="caution">
    <text evidence="3">The sequence shown here is derived from an EMBL/GenBank/DDBJ whole genome shotgun (WGS) entry which is preliminary data.</text>
</comment>
<reference evidence="3" key="1">
    <citation type="submission" date="2022-08" db="EMBL/GenBank/DDBJ databases">
        <authorList>
            <consortium name="DOE Joint Genome Institute"/>
            <person name="Min B."/>
            <person name="Riley R."/>
            <person name="Sierra-Patev S."/>
            <person name="Naranjo-Ortiz M."/>
            <person name="Looney B."/>
            <person name="Konkel Z."/>
            <person name="Slot J.C."/>
            <person name="Sakamoto Y."/>
            <person name="Steenwyk J.L."/>
            <person name="Rokas A."/>
            <person name="Carro J."/>
            <person name="Camarero S."/>
            <person name="Ferreira P."/>
            <person name="Molpeceres G."/>
            <person name="Ruiz-Duenas F.J."/>
            <person name="Serrano A."/>
            <person name="Henrissat B."/>
            <person name="Drula E."/>
            <person name="Hughes K.W."/>
            <person name="Mata J.L."/>
            <person name="Ishikawa N.K."/>
            <person name="Vargas-Isla R."/>
            <person name="Ushijima S."/>
            <person name="Smith C.A."/>
            <person name="Ahrendt S."/>
            <person name="Andreopoulos W."/>
            <person name="He G."/>
            <person name="Labutti K."/>
            <person name="Lipzen A."/>
            <person name="Ng V."/>
            <person name="Sandor L."/>
            <person name="Barry K."/>
            <person name="Martinez A.T."/>
            <person name="Xiao Y."/>
            <person name="Gibbons J.G."/>
            <person name="Terashima K."/>
            <person name="Hibbett D.S."/>
            <person name="Grigoriev I.V."/>
        </authorList>
    </citation>
    <scope>NUCLEOTIDE SEQUENCE</scope>
    <source>
        <strain evidence="3">TFB9207</strain>
    </source>
</reference>